<dbReference type="InterPro" id="IPR018114">
    <property type="entry name" value="TRYPSIN_HIS"/>
</dbReference>
<evidence type="ECO:0000259" key="4">
    <source>
        <dbReference type="PROSITE" id="PS50240"/>
    </source>
</evidence>
<dbReference type="PRINTS" id="PR00722">
    <property type="entry name" value="CHYMOTRYPSIN"/>
</dbReference>
<proteinExistence type="inferred from homology"/>
<dbReference type="FunFam" id="2.40.10.10:FF:000068">
    <property type="entry name" value="transmembrane protease serine 2"/>
    <property type="match status" value="1"/>
</dbReference>
<dbReference type="GO" id="GO:0004252">
    <property type="term" value="F:serine-type endopeptidase activity"/>
    <property type="evidence" value="ECO:0007669"/>
    <property type="project" value="InterPro"/>
</dbReference>
<dbReference type="AlphaFoldDB" id="A0A3S3P3I9"/>
<dbReference type="PROSITE" id="PS00135">
    <property type="entry name" value="TRYPSIN_SER"/>
    <property type="match status" value="1"/>
</dbReference>
<dbReference type="Gene3D" id="2.40.10.10">
    <property type="entry name" value="Trypsin-like serine proteases"/>
    <property type="match status" value="1"/>
</dbReference>
<dbReference type="SMART" id="SM00020">
    <property type="entry name" value="Tryp_SPc"/>
    <property type="match status" value="1"/>
</dbReference>
<dbReference type="GO" id="GO:0006508">
    <property type="term" value="P:proteolysis"/>
    <property type="evidence" value="ECO:0007669"/>
    <property type="project" value="UniProtKB-KW"/>
</dbReference>
<dbReference type="PROSITE" id="PS00134">
    <property type="entry name" value="TRYPSIN_HIS"/>
    <property type="match status" value="1"/>
</dbReference>
<keyword evidence="3" id="KW-0645">Protease</keyword>
<dbReference type="OrthoDB" id="6514235at2759"/>
<dbReference type="InterPro" id="IPR051487">
    <property type="entry name" value="Ser/Thr_Proteases_Immune/Dev"/>
</dbReference>
<dbReference type="Pfam" id="PF00089">
    <property type="entry name" value="Trypsin"/>
    <property type="match status" value="1"/>
</dbReference>
<dbReference type="InterPro" id="IPR009003">
    <property type="entry name" value="Peptidase_S1_PA"/>
</dbReference>
<dbReference type="Proteomes" id="UP000285301">
    <property type="component" value="Unassembled WGS sequence"/>
</dbReference>
<comment type="similarity">
    <text evidence="2">Belongs to the peptidase S1 family. CLIP subfamily.</text>
</comment>
<evidence type="ECO:0000256" key="3">
    <source>
        <dbReference type="RuleBase" id="RU363034"/>
    </source>
</evidence>
<dbReference type="EMBL" id="NCKU01003552">
    <property type="protein sequence ID" value="RWS07307.1"/>
    <property type="molecule type" value="Genomic_DNA"/>
</dbReference>
<evidence type="ECO:0000313" key="5">
    <source>
        <dbReference type="EMBL" id="RWS07307.1"/>
    </source>
</evidence>
<feature type="domain" description="Peptidase S1" evidence="4">
    <location>
        <begin position="2"/>
        <end position="247"/>
    </location>
</feature>
<dbReference type="InterPro" id="IPR043504">
    <property type="entry name" value="Peptidase_S1_PA_chymotrypsin"/>
</dbReference>
<dbReference type="PROSITE" id="PS50240">
    <property type="entry name" value="TRYPSIN_DOM"/>
    <property type="match status" value="1"/>
</dbReference>
<evidence type="ECO:0000313" key="6">
    <source>
        <dbReference type="Proteomes" id="UP000285301"/>
    </source>
</evidence>
<dbReference type="PANTHER" id="PTHR24256">
    <property type="entry name" value="TRYPTASE-RELATED"/>
    <property type="match status" value="1"/>
</dbReference>
<reference evidence="5 6" key="1">
    <citation type="journal article" date="2018" name="Gigascience">
        <title>Genomes of trombidid mites reveal novel predicted allergens and laterally-transferred genes associated with secondary metabolism.</title>
        <authorList>
            <person name="Dong X."/>
            <person name="Chaisiri K."/>
            <person name="Xia D."/>
            <person name="Armstrong S.D."/>
            <person name="Fang Y."/>
            <person name="Donnelly M.J."/>
            <person name="Kadowaki T."/>
            <person name="McGarry J.W."/>
            <person name="Darby A.C."/>
            <person name="Makepeace B.L."/>
        </authorList>
    </citation>
    <scope>NUCLEOTIDE SEQUENCE [LARGE SCALE GENOMIC DNA]</scope>
    <source>
        <strain evidence="5">UoL-WK</strain>
    </source>
</reference>
<evidence type="ECO:0000256" key="1">
    <source>
        <dbReference type="ARBA" id="ARBA00023157"/>
    </source>
</evidence>
<dbReference type="InterPro" id="IPR033116">
    <property type="entry name" value="TRYPSIN_SER"/>
</dbReference>
<sequence length="248" mass="26725">MIIAGYRALAGLFPWMVSLQVKTSQSNWAHLCGGSIISPDWVITAAHCVEDPDQPIGRINAGSLVWNHEVSIHYPVKIIIHSTSREMSDIALIKVSPSFVFTEGNEGEGAIGAVCLPSPLEQFDGTVTVSGWGSVYDPGSGAEFNIYPRELYAANVPIIDDEICEQYSYYFKPGPYLCTSPSRSELAQGACFGDSGGPLIGLVNQKAILIGIVSGANTIPQRCGETNNPAVFSKVSSFRKWIKLHAGF</sequence>
<keyword evidence="6" id="KW-1185">Reference proteome</keyword>
<dbReference type="STRING" id="1965070.A0A3S3P3I9"/>
<evidence type="ECO:0000256" key="2">
    <source>
        <dbReference type="ARBA" id="ARBA00024195"/>
    </source>
</evidence>
<gene>
    <name evidence="5" type="ORF">B4U79_06443</name>
</gene>
<keyword evidence="1" id="KW-1015">Disulfide bond</keyword>
<protein>
    <submittedName>
        <fullName evidence="5">Trypsin-1-like protein</fullName>
    </submittedName>
</protein>
<comment type="caution">
    <text evidence="5">The sequence shown here is derived from an EMBL/GenBank/DDBJ whole genome shotgun (WGS) entry which is preliminary data.</text>
</comment>
<organism evidence="5 6">
    <name type="scientific">Dinothrombium tinctorium</name>
    <dbReference type="NCBI Taxonomy" id="1965070"/>
    <lineage>
        <taxon>Eukaryota</taxon>
        <taxon>Metazoa</taxon>
        <taxon>Ecdysozoa</taxon>
        <taxon>Arthropoda</taxon>
        <taxon>Chelicerata</taxon>
        <taxon>Arachnida</taxon>
        <taxon>Acari</taxon>
        <taxon>Acariformes</taxon>
        <taxon>Trombidiformes</taxon>
        <taxon>Prostigmata</taxon>
        <taxon>Anystina</taxon>
        <taxon>Parasitengona</taxon>
        <taxon>Trombidioidea</taxon>
        <taxon>Trombidiidae</taxon>
        <taxon>Dinothrombium</taxon>
    </lineage>
</organism>
<dbReference type="InterPro" id="IPR001254">
    <property type="entry name" value="Trypsin_dom"/>
</dbReference>
<keyword evidence="3" id="KW-0720">Serine protease</keyword>
<accession>A0A3S3P3I9</accession>
<keyword evidence="3" id="KW-0378">Hydrolase</keyword>
<dbReference type="CDD" id="cd00190">
    <property type="entry name" value="Tryp_SPc"/>
    <property type="match status" value="1"/>
</dbReference>
<name>A0A3S3P3I9_9ACAR</name>
<dbReference type="InterPro" id="IPR001314">
    <property type="entry name" value="Peptidase_S1A"/>
</dbReference>
<dbReference type="SUPFAM" id="SSF50494">
    <property type="entry name" value="Trypsin-like serine proteases"/>
    <property type="match status" value="1"/>
</dbReference>